<proteinExistence type="predicted"/>
<evidence type="ECO:0000313" key="1">
    <source>
        <dbReference type="EMBL" id="RRT46336.1"/>
    </source>
</evidence>
<comment type="caution">
    <text evidence="1">The sequence shown here is derived from an EMBL/GenBank/DDBJ whole genome shotgun (WGS) entry which is preliminary data.</text>
</comment>
<dbReference type="EMBL" id="AMZH03015264">
    <property type="protein sequence ID" value="RRT46336.1"/>
    <property type="molecule type" value="Genomic_DNA"/>
</dbReference>
<name>A0A426Y3L4_ENSVE</name>
<gene>
    <name evidence="1" type="ORF">B296_00035493</name>
</gene>
<evidence type="ECO:0000313" key="2">
    <source>
        <dbReference type="Proteomes" id="UP000287651"/>
    </source>
</evidence>
<organism evidence="1 2">
    <name type="scientific">Ensete ventricosum</name>
    <name type="common">Abyssinian banana</name>
    <name type="synonym">Musa ensete</name>
    <dbReference type="NCBI Taxonomy" id="4639"/>
    <lineage>
        <taxon>Eukaryota</taxon>
        <taxon>Viridiplantae</taxon>
        <taxon>Streptophyta</taxon>
        <taxon>Embryophyta</taxon>
        <taxon>Tracheophyta</taxon>
        <taxon>Spermatophyta</taxon>
        <taxon>Magnoliopsida</taxon>
        <taxon>Liliopsida</taxon>
        <taxon>Zingiberales</taxon>
        <taxon>Musaceae</taxon>
        <taxon>Ensete</taxon>
    </lineage>
</organism>
<dbReference type="AlphaFoldDB" id="A0A426Y3L4"/>
<reference evidence="1 2" key="1">
    <citation type="journal article" date="2014" name="Agronomy (Basel)">
        <title>A Draft Genome Sequence for Ensete ventricosum, the Drought-Tolerant Tree Against Hunger.</title>
        <authorList>
            <person name="Harrison J."/>
            <person name="Moore K.A."/>
            <person name="Paszkiewicz K."/>
            <person name="Jones T."/>
            <person name="Grant M."/>
            <person name="Ambacheew D."/>
            <person name="Muzemil S."/>
            <person name="Studholme D.J."/>
        </authorList>
    </citation>
    <scope>NUCLEOTIDE SEQUENCE [LARGE SCALE GENOMIC DNA]</scope>
</reference>
<accession>A0A426Y3L4</accession>
<protein>
    <submittedName>
        <fullName evidence="1">Uncharacterized protein</fullName>
    </submittedName>
</protein>
<sequence length="135" mass="14464">MGATATVIGGDRRAGKRQGVWAAIGALGSTSKGRQQRLRTLATGDERRLGTGRWSGERWLCVGVAVTALWPRASVTAEEGAIGSDKGWSAMAMRLGTTEIYDPSRTGSDACCDCCGRDCVVEDASAIRQRWWRGE</sequence>
<dbReference type="Proteomes" id="UP000287651">
    <property type="component" value="Unassembled WGS sequence"/>
</dbReference>